<organism evidence="2 3">
    <name type="scientific">Martelella mediterranea DSM 17316</name>
    <dbReference type="NCBI Taxonomy" id="1122214"/>
    <lineage>
        <taxon>Bacteria</taxon>
        <taxon>Pseudomonadati</taxon>
        <taxon>Pseudomonadota</taxon>
        <taxon>Alphaproteobacteria</taxon>
        <taxon>Hyphomicrobiales</taxon>
        <taxon>Aurantimonadaceae</taxon>
        <taxon>Martelella</taxon>
    </lineage>
</organism>
<keyword evidence="1" id="KW-1133">Transmembrane helix</keyword>
<dbReference type="AlphaFoldDB" id="A0A1U9Z0W2"/>
<gene>
    <name evidence="2" type="ORF">Mame_01996</name>
</gene>
<evidence type="ECO:0000313" key="3">
    <source>
        <dbReference type="Proteomes" id="UP000191135"/>
    </source>
</evidence>
<dbReference type="EMBL" id="CP020330">
    <property type="protein sequence ID" value="AQZ51336.1"/>
    <property type="molecule type" value="Genomic_DNA"/>
</dbReference>
<keyword evidence="1" id="KW-0472">Membrane</keyword>
<dbReference type="KEGG" id="mmed:Mame_01996"/>
<reference evidence="2 3" key="1">
    <citation type="submission" date="2017-03" db="EMBL/GenBank/DDBJ databases">
        <title>Foreign affairs: Plasmid Transfer between Roseobacters and Rhizobia.</title>
        <authorList>
            <person name="Bartling P."/>
            <person name="Bunk B."/>
            <person name="Overmann J."/>
            <person name="Brinkmann H."/>
            <person name="Petersen J."/>
        </authorList>
    </citation>
    <scope>NUCLEOTIDE SEQUENCE [LARGE SCALE GENOMIC DNA]</scope>
    <source>
        <strain evidence="2 3">MACL11</strain>
    </source>
</reference>
<protein>
    <submittedName>
        <fullName evidence="2">Uncharacterized protein</fullName>
    </submittedName>
</protein>
<dbReference type="STRING" id="1122214.Mame_01996"/>
<dbReference type="RefSeq" id="WP_018062796.1">
    <property type="nucleotide sequence ID" value="NZ_AQWH01000001.1"/>
</dbReference>
<accession>A0A1U9Z0W2</accession>
<keyword evidence="3" id="KW-1185">Reference proteome</keyword>
<feature type="transmembrane region" description="Helical" evidence="1">
    <location>
        <begin position="29"/>
        <end position="51"/>
    </location>
</feature>
<dbReference type="OrthoDB" id="123194at2"/>
<proteinExistence type="predicted"/>
<name>A0A1U9Z0W2_9HYPH</name>
<dbReference type="Proteomes" id="UP000191135">
    <property type="component" value="Chromosome"/>
</dbReference>
<sequence length="62" mass="7279">MSIWNLLILAVFVVGYIWPTTIILKRLGYSPWWALLSVITPLNMIGLWVLARARWPRVEEKL</sequence>
<evidence type="ECO:0000313" key="2">
    <source>
        <dbReference type="EMBL" id="AQZ51336.1"/>
    </source>
</evidence>
<evidence type="ECO:0000256" key="1">
    <source>
        <dbReference type="SAM" id="Phobius"/>
    </source>
</evidence>
<keyword evidence="1" id="KW-0812">Transmembrane</keyword>